<comment type="caution">
    <text evidence="1">The sequence shown here is derived from an EMBL/GenBank/DDBJ whole genome shotgun (WGS) entry which is preliminary data.</text>
</comment>
<sequence length="70" mass="7323">MANTPQPVDSGTVPGAVDDFQKRAEEAQMASIKLSSIQLETSSITGAAKARGDLAAQMGSDLRQSAKMKE</sequence>
<dbReference type="RefSeq" id="WP_341425238.1">
    <property type="nucleotide sequence ID" value="NZ_JBBUTG010000004.1"/>
</dbReference>
<proteinExistence type="predicted"/>
<dbReference type="Proteomes" id="UP001371218">
    <property type="component" value="Unassembled WGS sequence"/>
</dbReference>
<organism evidence="1 2">
    <name type="scientific">Ideonella lacteola</name>
    <dbReference type="NCBI Taxonomy" id="2984193"/>
    <lineage>
        <taxon>Bacteria</taxon>
        <taxon>Pseudomonadati</taxon>
        <taxon>Pseudomonadota</taxon>
        <taxon>Betaproteobacteria</taxon>
        <taxon>Burkholderiales</taxon>
        <taxon>Sphaerotilaceae</taxon>
        <taxon>Ideonella</taxon>
    </lineage>
</organism>
<accession>A0ABU9BLP1</accession>
<keyword evidence="2" id="KW-1185">Reference proteome</keyword>
<gene>
    <name evidence="1" type="ORF">AACH06_08580</name>
</gene>
<evidence type="ECO:0000313" key="1">
    <source>
        <dbReference type="EMBL" id="MEK8030865.1"/>
    </source>
</evidence>
<evidence type="ECO:0000313" key="2">
    <source>
        <dbReference type="Proteomes" id="UP001371218"/>
    </source>
</evidence>
<name>A0ABU9BLP1_9BURK</name>
<reference evidence="1 2" key="1">
    <citation type="submission" date="2024-04" db="EMBL/GenBank/DDBJ databases">
        <title>Novel species of the genus Ideonella isolated from streams.</title>
        <authorList>
            <person name="Lu H."/>
        </authorList>
    </citation>
    <scope>NUCLEOTIDE SEQUENCE [LARGE SCALE GENOMIC DNA]</scope>
    <source>
        <strain evidence="1 2">DXS29W</strain>
    </source>
</reference>
<dbReference type="EMBL" id="JBBUTG010000004">
    <property type="protein sequence ID" value="MEK8030865.1"/>
    <property type="molecule type" value="Genomic_DNA"/>
</dbReference>
<protein>
    <submittedName>
        <fullName evidence="1">Uncharacterized protein</fullName>
    </submittedName>
</protein>